<reference evidence="1" key="1">
    <citation type="submission" date="2021-02" db="EMBL/GenBank/DDBJ databases">
        <authorList>
            <person name="Nowell W R."/>
        </authorList>
    </citation>
    <scope>NUCLEOTIDE SEQUENCE</scope>
</reference>
<protein>
    <submittedName>
        <fullName evidence="1">Uncharacterized protein</fullName>
    </submittedName>
</protein>
<keyword evidence="2" id="KW-1185">Reference proteome</keyword>
<sequence>MLGHLQKFDDGIQKCQQWLNEAKQLFSRYSIQVPVKRIEDFLEQHR</sequence>
<accession>A0A821V5X7</accession>
<gene>
    <name evidence="1" type="ORF">UJA718_LOCUS45551</name>
</gene>
<dbReference type="AlphaFoldDB" id="A0A821V5X7"/>
<feature type="non-terminal residue" evidence="1">
    <location>
        <position position="46"/>
    </location>
</feature>
<evidence type="ECO:0000313" key="2">
    <source>
        <dbReference type="Proteomes" id="UP000663873"/>
    </source>
</evidence>
<dbReference type="EMBL" id="CAJOBP010076942">
    <property type="protein sequence ID" value="CAF4901662.1"/>
    <property type="molecule type" value="Genomic_DNA"/>
</dbReference>
<dbReference type="SUPFAM" id="SSF46966">
    <property type="entry name" value="Spectrin repeat"/>
    <property type="match status" value="1"/>
</dbReference>
<comment type="caution">
    <text evidence="1">The sequence shown here is derived from an EMBL/GenBank/DDBJ whole genome shotgun (WGS) entry which is preliminary data.</text>
</comment>
<evidence type="ECO:0000313" key="1">
    <source>
        <dbReference type="EMBL" id="CAF4901662.1"/>
    </source>
</evidence>
<dbReference type="Proteomes" id="UP000663873">
    <property type="component" value="Unassembled WGS sequence"/>
</dbReference>
<name>A0A821V5X7_9BILA</name>
<proteinExistence type="predicted"/>
<organism evidence="1 2">
    <name type="scientific">Rotaria socialis</name>
    <dbReference type="NCBI Taxonomy" id="392032"/>
    <lineage>
        <taxon>Eukaryota</taxon>
        <taxon>Metazoa</taxon>
        <taxon>Spiralia</taxon>
        <taxon>Gnathifera</taxon>
        <taxon>Rotifera</taxon>
        <taxon>Eurotatoria</taxon>
        <taxon>Bdelloidea</taxon>
        <taxon>Philodinida</taxon>
        <taxon>Philodinidae</taxon>
        <taxon>Rotaria</taxon>
    </lineage>
</organism>